<keyword evidence="7 12" id="KW-0406">Ion transport</keyword>
<dbReference type="Gene3D" id="1.10.287.770">
    <property type="entry name" value="YojJ-like"/>
    <property type="match status" value="1"/>
</dbReference>
<proteinExistence type="inferred from homology"/>
<evidence type="ECO:0000256" key="1">
    <source>
        <dbReference type="ARBA" id="ARBA00004141"/>
    </source>
</evidence>
<dbReference type="GO" id="GO:0005886">
    <property type="term" value="C:plasma membrane"/>
    <property type="evidence" value="ECO:0007669"/>
    <property type="project" value="TreeGrafter"/>
</dbReference>
<reference evidence="13" key="1">
    <citation type="submission" date="2020-04" db="EMBL/GenBank/DDBJ databases">
        <authorList>
            <person name="Alioto T."/>
            <person name="Alioto T."/>
            <person name="Gomez Garrido J."/>
        </authorList>
    </citation>
    <scope>NUCLEOTIDE SEQUENCE</scope>
    <source>
        <strain evidence="13">A484AB</strain>
    </source>
</reference>
<keyword evidence="6" id="KW-0915">Sodium</keyword>
<name>A0A6S7IR19_PARCT</name>
<dbReference type="GO" id="GO:0015280">
    <property type="term" value="F:ligand-gated sodium channel activity"/>
    <property type="evidence" value="ECO:0007669"/>
    <property type="project" value="TreeGrafter"/>
</dbReference>
<keyword evidence="4 12" id="KW-0812">Transmembrane</keyword>
<comment type="similarity">
    <text evidence="12">Belongs to the amiloride-sensitive sodium channel (TC 1.A.6) family.</text>
</comment>
<dbReference type="FunFam" id="1.10.287.770:FF:000001">
    <property type="entry name" value="Acid-sensing ion channel subunit 1"/>
    <property type="match status" value="1"/>
</dbReference>
<dbReference type="InterPro" id="IPR001873">
    <property type="entry name" value="ENaC"/>
</dbReference>
<keyword evidence="9" id="KW-0325">Glycoprotein</keyword>
<evidence type="ECO:0000256" key="10">
    <source>
        <dbReference type="ARBA" id="ARBA00023201"/>
    </source>
</evidence>
<evidence type="ECO:0000313" key="14">
    <source>
        <dbReference type="Proteomes" id="UP001152795"/>
    </source>
</evidence>
<keyword evidence="2 12" id="KW-0813">Transport</keyword>
<evidence type="ECO:0000256" key="2">
    <source>
        <dbReference type="ARBA" id="ARBA00022448"/>
    </source>
</evidence>
<dbReference type="Proteomes" id="UP001152795">
    <property type="component" value="Unassembled WGS sequence"/>
</dbReference>
<keyword evidence="10 12" id="KW-0739">Sodium transport</keyword>
<keyword evidence="8" id="KW-0472">Membrane</keyword>
<dbReference type="Pfam" id="PF00858">
    <property type="entry name" value="ASC"/>
    <property type="match status" value="1"/>
</dbReference>
<sequence length="81" mass="9218">HCYGDGNFERLRNNLLAIDIFYEDLNYNIIKQVPAYSLPNLLGEIGGLMGLFLGASILTLLEFFDLVILIILNRLGIYRQV</sequence>
<evidence type="ECO:0000256" key="8">
    <source>
        <dbReference type="ARBA" id="ARBA00023136"/>
    </source>
</evidence>
<dbReference type="PANTHER" id="PTHR11690">
    <property type="entry name" value="AMILORIDE-SENSITIVE SODIUM CHANNEL-RELATED"/>
    <property type="match status" value="1"/>
</dbReference>
<gene>
    <name evidence="13" type="ORF">PACLA_8A049338</name>
</gene>
<feature type="non-terminal residue" evidence="13">
    <location>
        <position position="1"/>
    </location>
</feature>
<evidence type="ECO:0000256" key="5">
    <source>
        <dbReference type="ARBA" id="ARBA00022989"/>
    </source>
</evidence>
<accession>A0A6S7IR19</accession>
<keyword evidence="3 12" id="KW-0894">Sodium channel</keyword>
<dbReference type="OrthoDB" id="5874059at2759"/>
<evidence type="ECO:0000256" key="7">
    <source>
        <dbReference type="ARBA" id="ARBA00023065"/>
    </source>
</evidence>
<comment type="caution">
    <text evidence="13">The sequence shown here is derived from an EMBL/GenBank/DDBJ whole genome shotgun (WGS) entry which is preliminary data.</text>
</comment>
<keyword evidence="14" id="KW-1185">Reference proteome</keyword>
<evidence type="ECO:0000256" key="6">
    <source>
        <dbReference type="ARBA" id="ARBA00023053"/>
    </source>
</evidence>
<protein>
    <submittedName>
        <fullName evidence="13">Acid-sensing ion channel 4</fullName>
    </submittedName>
</protein>
<comment type="subcellular location">
    <subcellularLocation>
        <location evidence="1">Membrane</location>
        <topology evidence="1">Multi-pass membrane protein</topology>
    </subcellularLocation>
</comment>
<dbReference type="EMBL" id="CACRXK020004948">
    <property type="protein sequence ID" value="CAB4004598.1"/>
    <property type="molecule type" value="Genomic_DNA"/>
</dbReference>
<evidence type="ECO:0000256" key="12">
    <source>
        <dbReference type="RuleBase" id="RU000679"/>
    </source>
</evidence>
<organism evidence="13 14">
    <name type="scientific">Paramuricea clavata</name>
    <name type="common">Red gorgonian</name>
    <name type="synonym">Violescent sea-whip</name>
    <dbReference type="NCBI Taxonomy" id="317549"/>
    <lineage>
        <taxon>Eukaryota</taxon>
        <taxon>Metazoa</taxon>
        <taxon>Cnidaria</taxon>
        <taxon>Anthozoa</taxon>
        <taxon>Octocorallia</taxon>
        <taxon>Malacalcyonacea</taxon>
        <taxon>Plexauridae</taxon>
        <taxon>Paramuricea</taxon>
    </lineage>
</organism>
<dbReference type="AlphaFoldDB" id="A0A6S7IR19"/>
<evidence type="ECO:0000256" key="3">
    <source>
        <dbReference type="ARBA" id="ARBA00022461"/>
    </source>
</evidence>
<evidence type="ECO:0000256" key="4">
    <source>
        <dbReference type="ARBA" id="ARBA00022692"/>
    </source>
</evidence>
<evidence type="ECO:0000256" key="11">
    <source>
        <dbReference type="ARBA" id="ARBA00023303"/>
    </source>
</evidence>
<keyword evidence="5" id="KW-1133">Transmembrane helix</keyword>
<evidence type="ECO:0000313" key="13">
    <source>
        <dbReference type="EMBL" id="CAB4004598.1"/>
    </source>
</evidence>
<evidence type="ECO:0000256" key="9">
    <source>
        <dbReference type="ARBA" id="ARBA00023180"/>
    </source>
</evidence>
<dbReference type="PRINTS" id="PR01078">
    <property type="entry name" value="AMINACHANNEL"/>
</dbReference>
<keyword evidence="11 12" id="KW-0407">Ion channel</keyword>